<evidence type="ECO:0000313" key="3">
    <source>
        <dbReference type="EMBL" id="KGI79527.1"/>
    </source>
</evidence>
<keyword evidence="1" id="KW-0812">Transmembrane</keyword>
<feature type="transmembrane region" description="Helical" evidence="1">
    <location>
        <begin position="12"/>
        <end position="32"/>
    </location>
</feature>
<accession>A0A099D164</accession>
<keyword evidence="1" id="KW-1133">Transmembrane helix</keyword>
<dbReference type="SUPFAM" id="SSF50998">
    <property type="entry name" value="Quinoprotein alcohol dehydrogenase-like"/>
    <property type="match status" value="1"/>
</dbReference>
<dbReference type="KEGG" id="aey:CDG81_17425"/>
<evidence type="ECO:0000313" key="2">
    <source>
        <dbReference type="EMBL" id="ASU79751.1"/>
    </source>
</evidence>
<protein>
    <recommendedName>
        <fullName evidence="6">PQQ-binding-like beta-propeller repeat protein</fullName>
    </recommendedName>
</protein>
<proteinExistence type="predicted"/>
<sequence length="403" mass="43283">MVRPERRTRTDIAVALLLTAAVLLGAGTLWWFSSARATDLITATDPVERIPRAESVPRNLEPVWRAPSAATPHPVVAGPAVVTGDGGEVVGRAPKSGEIRWRYSRDLQLCTVGAEWRNAIAVYRTEHNCSAVTSLRGSDGARGPQRNTDVGFGTRLLSDGSYVTATGGQLFETWRSDMVRTQQYGIPTDIKIPDNNLNRPNCDYSGAAVGDRRVAVIAECRGAPGDRLTVLEANPEDGEQPEEVMTTLLGSDRAGVVAVSRERVAVVLRDSAELVIYDMSTKRRASYDVRLGGPGRADPAVRVEPTSEEGGGIYWYTGRDTVALDAGTLRPRWTVRDTLGTPGAMAGRQLVPVEGGLALHDSATGERLGEVPIDRGGTAGPVRTEVVGDVVLEQRGDTVFAYR</sequence>
<evidence type="ECO:0000313" key="5">
    <source>
        <dbReference type="Proteomes" id="UP000215043"/>
    </source>
</evidence>
<dbReference type="AlphaFoldDB" id="A0A099D164"/>
<dbReference type="RefSeq" id="WP_043578092.1">
    <property type="nucleotide sequence ID" value="NZ_CP022752.1"/>
</dbReference>
<dbReference type="Proteomes" id="UP000215043">
    <property type="component" value="Chromosome"/>
</dbReference>
<evidence type="ECO:0000256" key="1">
    <source>
        <dbReference type="SAM" id="Phobius"/>
    </source>
</evidence>
<dbReference type="InterPro" id="IPR015943">
    <property type="entry name" value="WD40/YVTN_repeat-like_dom_sf"/>
</dbReference>
<dbReference type="Gene3D" id="2.130.10.10">
    <property type="entry name" value="YVTN repeat-like/Quinoprotein amine dehydrogenase"/>
    <property type="match status" value="1"/>
</dbReference>
<reference evidence="2 5" key="2">
    <citation type="submission" date="2017-08" db="EMBL/GenBank/DDBJ databases">
        <title>The complete genome sequence of moderately halophilic actinomycete Actinopolyspora erythraea YIM 90600, the producer of novel erythromycin, novel actinopolysporins A-C and tubercidin.</title>
        <authorList>
            <person name="Yin M."/>
            <person name="Tang S."/>
        </authorList>
    </citation>
    <scope>NUCLEOTIDE SEQUENCE [LARGE SCALE GENOMIC DNA]</scope>
    <source>
        <strain evidence="2 5">YIM 90600</strain>
    </source>
</reference>
<dbReference type="HOGENOM" id="CLU_042525_0_0_11"/>
<reference evidence="3 4" key="1">
    <citation type="journal article" date="2014" name="PLoS ONE">
        <title>Identification and Characterization of a New Erythromycin Biosynthetic Gene Cluster in Actinopolyspora erythraea YIM90600, a Novel Erythronolide-Producing Halophilic Actinomycete Isolated from Salt Field.</title>
        <authorList>
            <person name="Chen D."/>
            <person name="Feng J."/>
            <person name="Huang L."/>
            <person name="Zhang Q."/>
            <person name="Wu J."/>
            <person name="Zhu X."/>
            <person name="Duan Y."/>
            <person name="Xu Z."/>
        </authorList>
    </citation>
    <scope>NUCLEOTIDE SEQUENCE [LARGE SCALE GENOMIC DNA]</scope>
    <source>
        <strain evidence="3 4">YIM90600</strain>
    </source>
</reference>
<dbReference type="Proteomes" id="UP000029737">
    <property type="component" value="Unassembled WGS sequence"/>
</dbReference>
<keyword evidence="4" id="KW-1185">Reference proteome</keyword>
<name>A0A099D164_9ACTN</name>
<keyword evidence="1" id="KW-0472">Membrane</keyword>
<gene>
    <name evidence="2" type="ORF">CDG81_17425</name>
    <name evidence="3" type="ORF">IL38_22670</name>
</gene>
<dbReference type="EMBL" id="JPMV01000043">
    <property type="protein sequence ID" value="KGI79527.1"/>
    <property type="molecule type" value="Genomic_DNA"/>
</dbReference>
<dbReference type="InterPro" id="IPR011047">
    <property type="entry name" value="Quinoprotein_ADH-like_sf"/>
</dbReference>
<evidence type="ECO:0008006" key="6">
    <source>
        <dbReference type="Google" id="ProtNLM"/>
    </source>
</evidence>
<organism evidence="2 5">
    <name type="scientific">Actinopolyspora erythraea</name>
    <dbReference type="NCBI Taxonomy" id="414996"/>
    <lineage>
        <taxon>Bacteria</taxon>
        <taxon>Bacillati</taxon>
        <taxon>Actinomycetota</taxon>
        <taxon>Actinomycetes</taxon>
        <taxon>Actinopolysporales</taxon>
        <taxon>Actinopolysporaceae</taxon>
        <taxon>Actinopolyspora</taxon>
    </lineage>
</organism>
<evidence type="ECO:0000313" key="4">
    <source>
        <dbReference type="Proteomes" id="UP000029737"/>
    </source>
</evidence>
<dbReference type="eggNOG" id="COG1520">
    <property type="taxonomic scope" value="Bacteria"/>
</dbReference>
<dbReference type="EMBL" id="CP022752">
    <property type="protein sequence ID" value="ASU79751.1"/>
    <property type="molecule type" value="Genomic_DNA"/>
</dbReference>
<dbReference type="OrthoDB" id="5182370at2"/>